<dbReference type="Gene3D" id="3.40.630.10">
    <property type="entry name" value="Zn peptidases"/>
    <property type="match status" value="1"/>
</dbReference>
<comment type="cofactor">
    <cofactor evidence="1">
        <name>Zn(2+)</name>
        <dbReference type="ChEBI" id="CHEBI:29105"/>
    </cofactor>
</comment>
<reference evidence="6 7" key="1">
    <citation type="submission" date="2018-11" db="EMBL/GenBank/DDBJ databases">
        <title>Complete genome sequence of Paenibacillus baekrokdamisoli strain KCTC 33723.</title>
        <authorList>
            <person name="Kang S.W."/>
            <person name="Lee K.C."/>
            <person name="Kim K.K."/>
            <person name="Kim J.S."/>
            <person name="Kim D.S."/>
            <person name="Ko S.H."/>
            <person name="Yang S.H."/>
            <person name="Lee J.S."/>
        </authorList>
    </citation>
    <scope>NUCLEOTIDE SEQUENCE [LARGE SCALE GENOMIC DNA]</scope>
    <source>
        <strain evidence="6 7">KCTC 33723</strain>
    </source>
</reference>
<feature type="domain" description="Succinylglutamate desuccinylase/Aspartoacylase catalytic" evidence="5">
    <location>
        <begin position="46"/>
        <end position="232"/>
    </location>
</feature>
<protein>
    <submittedName>
        <fullName evidence="6">Succinylglutamate desuccinylase</fullName>
    </submittedName>
</protein>
<evidence type="ECO:0000256" key="2">
    <source>
        <dbReference type="ARBA" id="ARBA00022723"/>
    </source>
</evidence>
<dbReference type="InterPro" id="IPR055438">
    <property type="entry name" value="AstE_AspA_cat"/>
</dbReference>
<gene>
    <name evidence="6" type="ORF">Back11_62870</name>
</gene>
<dbReference type="GO" id="GO:0016811">
    <property type="term" value="F:hydrolase activity, acting on carbon-nitrogen (but not peptide) bonds, in linear amides"/>
    <property type="evidence" value="ECO:0007669"/>
    <property type="project" value="InterPro"/>
</dbReference>
<evidence type="ECO:0000313" key="7">
    <source>
        <dbReference type="Proteomes" id="UP000275368"/>
    </source>
</evidence>
<evidence type="ECO:0000256" key="3">
    <source>
        <dbReference type="ARBA" id="ARBA00022801"/>
    </source>
</evidence>
<dbReference type="InterPro" id="IPR043795">
    <property type="entry name" value="N-alpha-Ac-DABA-like"/>
</dbReference>
<dbReference type="SUPFAM" id="SSF53187">
    <property type="entry name" value="Zn-dependent exopeptidases"/>
    <property type="match status" value="1"/>
</dbReference>
<evidence type="ECO:0000259" key="5">
    <source>
        <dbReference type="Pfam" id="PF24827"/>
    </source>
</evidence>
<proteinExistence type="predicted"/>
<dbReference type="PANTHER" id="PTHR37326">
    <property type="entry name" value="BLL3975 PROTEIN"/>
    <property type="match status" value="1"/>
</dbReference>
<dbReference type="GO" id="GO:0016788">
    <property type="term" value="F:hydrolase activity, acting on ester bonds"/>
    <property type="evidence" value="ECO:0007669"/>
    <property type="project" value="InterPro"/>
</dbReference>
<keyword evidence="2" id="KW-0479">Metal-binding</keyword>
<keyword evidence="3" id="KW-0378">Hydrolase</keyword>
<sequence length="335" mass="36793">MIVNVTAISKIDWDSEGKRNYHIPMTYDGEWARVRIPLCVICGIKPGKTLTVIGGTHGDEYEGPVAAKKLIENLDFSNMSGRVIIIPVLNVPAFKAGTRVSSLDGMNMNRAFPGDAKGTITSRIARFITDEVLSRSTIVVDIHSAGETMETIRCTSFHEIQDPSMYRQSVETASAFGTPFTMIYTSDMGSGLLTEEAEKMGIVTIGTELGYGASTDLDGVRWAYDGLNNVMKLHKMLPGEVISLLPPTHDRTILVKNTDIDTWMTAPTSGISEPLVPIGAYVRKGDPVTCIHDFEQITKPGYIIKADRDGYVLQRRFRASTRQGDVVMVIAEEVN</sequence>
<organism evidence="6 7">
    <name type="scientific">Paenibacillus baekrokdamisoli</name>
    <dbReference type="NCBI Taxonomy" id="1712516"/>
    <lineage>
        <taxon>Bacteria</taxon>
        <taxon>Bacillati</taxon>
        <taxon>Bacillota</taxon>
        <taxon>Bacilli</taxon>
        <taxon>Bacillales</taxon>
        <taxon>Paenibacillaceae</taxon>
        <taxon>Paenibacillus</taxon>
    </lineage>
</organism>
<dbReference type="KEGG" id="pbk:Back11_62870"/>
<dbReference type="Proteomes" id="UP000275368">
    <property type="component" value="Chromosome"/>
</dbReference>
<accession>A0A3G9J2Z8</accession>
<evidence type="ECO:0000256" key="4">
    <source>
        <dbReference type="ARBA" id="ARBA00022833"/>
    </source>
</evidence>
<dbReference type="AlphaFoldDB" id="A0A3G9J2Z8"/>
<dbReference type="GO" id="GO:0046872">
    <property type="term" value="F:metal ion binding"/>
    <property type="evidence" value="ECO:0007669"/>
    <property type="project" value="UniProtKB-KW"/>
</dbReference>
<dbReference type="PIRSF" id="PIRSF039012">
    <property type="entry name" value="ASP"/>
    <property type="match status" value="1"/>
</dbReference>
<dbReference type="OrthoDB" id="9782876at2"/>
<dbReference type="RefSeq" id="WP_125665481.1">
    <property type="nucleotide sequence ID" value="NZ_AP019308.1"/>
</dbReference>
<dbReference type="PANTHER" id="PTHR37326:SF1">
    <property type="entry name" value="BLL3975 PROTEIN"/>
    <property type="match status" value="1"/>
</dbReference>
<evidence type="ECO:0000256" key="1">
    <source>
        <dbReference type="ARBA" id="ARBA00001947"/>
    </source>
</evidence>
<evidence type="ECO:0000313" key="6">
    <source>
        <dbReference type="EMBL" id="BBH24942.1"/>
    </source>
</evidence>
<dbReference type="EMBL" id="AP019308">
    <property type="protein sequence ID" value="BBH24942.1"/>
    <property type="molecule type" value="Genomic_DNA"/>
</dbReference>
<dbReference type="InterPro" id="IPR053138">
    <property type="entry name" value="N-alpha-Ac-DABA_deacetylase"/>
</dbReference>
<keyword evidence="4" id="KW-0862">Zinc</keyword>
<dbReference type="Pfam" id="PF24827">
    <property type="entry name" value="AstE_AspA_cat"/>
    <property type="match status" value="1"/>
</dbReference>
<keyword evidence="7" id="KW-1185">Reference proteome</keyword>
<name>A0A3G9J2Z8_9BACL</name>